<dbReference type="Proteomes" id="UP000070598">
    <property type="component" value="Unassembled WGS sequence"/>
</dbReference>
<accession>A0A132N4V7</accession>
<dbReference type="PATRIC" id="fig|1469144.8.peg.4404"/>
<dbReference type="OrthoDB" id="3687464at2"/>
<feature type="region of interest" description="Disordered" evidence="1">
    <location>
        <begin position="125"/>
        <end position="165"/>
    </location>
</feature>
<evidence type="ECO:0000256" key="1">
    <source>
        <dbReference type="SAM" id="MobiDB-lite"/>
    </source>
</evidence>
<reference evidence="4" key="2">
    <citation type="submission" date="2015-02" db="EMBL/GenBank/DDBJ databases">
        <title>Physiological reanalysis, assessment of diazotrophy, and genome sequences of multiple isolates of Streptomyces thermoautotrophicus.</title>
        <authorList>
            <person name="MacKellar D.C."/>
            <person name="Lieber L."/>
            <person name="Norman J."/>
            <person name="Bolger A."/>
            <person name="Tobin C."/>
            <person name="Murray J.W."/>
            <person name="Friesen M."/>
            <person name="Prell J."/>
        </authorList>
    </citation>
    <scope>NUCLEOTIDE SEQUENCE [LARGE SCALE GENOMIC DNA]</scope>
    <source>
        <strain evidence="4">UBT1</strain>
    </source>
</reference>
<evidence type="ECO:0000313" key="4">
    <source>
        <dbReference type="Proteomes" id="UP000070598"/>
    </source>
</evidence>
<organism evidence="2 5">
    <name type="scientific">Carbonactinospora thermoautotrophica</name>
    <dbReference type="NCBI Taxonomy" id="1469144"/>
    <lineage>
        <taxon>Bacteria</taxon>
        <taxon>Bacillati</taxon>
        <taxon>Actinomycetota</taxon>
        <taxon>Actinomycetes</taxon>
        <taxon>Kitasatosporales</taxon>
        <taxon>Carbonactinosporaceae</taxon>
        <taxon>Carbonactinospora</taxon>
    </lineage>
</organism>
<proteinExistence type="predicted"/>
<dbReference type="Proteomes" id="UP000070659">
    <property type="component" value="Unassembled WGS sequence"/>
</dbReference>
<protein>
    <recommendedName>
        <fullName evidence="6">Pyridoxamine 5'-phosphate oxidase putative domain-containing protein</fullName>
    </recommendedName>
</protein>
<dbReference type="EMBL" id="JYIK01000964">
    <property type="protein sequence ID" value="KWX08593.1"/>
    <property type="molecule type" value="Genomic_DNA"/>
</dbReference>
<evidence type="ECO:0000313" key="5">
    <source>
        <dbReference type="Proteomes" id="UP000070659"/>
    </source>
</evidence>
<gene>
    <name evidence="2" type="ORF">TH66_03945</name>
    <name evidence="3" type="ORF">TR74_14275</name>
</gene>
<evidence type="ECO:0000313" key="3">
    <source>
        <dbReference type="EMBL" id="KWX08593.1"/>
    </source>
</evidence>
<dbReference type="AlphaFoldDB" id="A0A132N4V7"/>
<reference evidence="2 5" key="1">
    <citation type="submission" date="2015-02" db="EMBL/GenBank/DDBJ databases">
        <title>Physiological reanalysis, assessment of diazotrophy, and genome sequences of multiple isolates of Streptomyces thermoautotrophicus.</title>
        <authorList>
            <person name="MacKellar D.C."/>
            <person name="Lieber L."/>
            <person name="Norman J."/>
            <person name="Bolger A."/>
            <person name="Tobin C."/>
            <person name="Murray J.W."/>
            <person name="Prell J."/>
        </authorList>
    </citation>
    <scope>NUCLEOTIDE SEQUENCE [LARGE SCALE GENOMIC DNA]</scope>
    <source>
        <strain evidence="2 5">UBT1</strain>
    </source>
</reference>
<evidence type="ECO:0008006" key="6">
    <source>
        <dbReference type="Google" id="ProtNLM"/>
    </source>
</evidence>
<sequence length="165" mass="17893">MDEHLARALIEEACKKNGLIWLSAGEGERPRAAWHVWHDGAAYVVGGGAEQPLPELPGMVRVSVRSKDNGGRLVTWLARAVPVAPGTEEWQAAVAQLAGKRLNAPDTEGLPERWATESRVIRLEPTGQLVEHPGATPEDSEAVPPPPSPATTRGRLPFVLGRRRR</sequence>
<name>A0A132N4V7_9ACTN</name>
<dbReference type="EMBL" id="JYIJ01000013">
    <property type="protein sequence ID" value="KWX05134.1"/>
    <property type="molecule type" value="Genomic_DNA"/>
</dbReference>
<evidence type="ECO:0000313" key="2">
    <source>
        <dbReference type="EMBL" id="KWX05134.1"/>
    </source>
</evidence>
<comment type="caution">
    <text evidence="2">The sequence shown here is derived from an EMBL/GenBank/DDBJ whole genome shotgun (WGS) entry which is preliminary data.</text>
</comment>